<accession>A0A0A8ZKP0</accession>
<organism evidence="1">
    <name type="scientific">Arundo donax</name>
    <name type="common">Giant reed</name>
    <name type="synonym">Donax arundinaceus</name>
    <dbReference type="NCBI Taxonomy" id="35708"/>
    <lineage>
        <taxon>Eukaryota</taxon>
        <taxon>Viridiplantae</taxon>
        <taxon>Streptophyta</taxon>
        <taxon>Embryophyta</taxon>
        <taxon>Tracheophyta</taxon>
        <taxon>Spermatophyta</taxon>
        <taxon>Magnoliopsida</taxon>
        <taxon>Liliopsida</taxon>
        <taxon>Poales</taxon>
        <taxon>Poaceae</taxon>
        <taxon>PACMAD clade</taxon>
        <taxon>Arundinoideae</taxon>
        <taxon>Arundineae</taxon>
        <taxon>Arundo</taxon>
    </lineage>
</organism>
<reference evidence="1" key="2">
    <citation type="journal article" date="2015" name="Data Brief">
        <title>Shoot transcriptome of the giant reed, Arundo donax.</title>
        <authorList>
            <person name="Barrero R.A."/>
            <person name="Guerrero F.D."/>
            <person name="Moolhuijzen P."/>
            <person name="Goolsby J.A."/>
            <person name="Tidwell J."/>
            <person name="Bellgard S.E."/>
            <person name="Bellgard M.I."/>
        </authorList>
    </citation>
    <scope>NUCLEOTIDE SEQUENCE</scope>
    <source>
        <tissue evidence="1">Shoot tissue taken approximately 20 cm above the soil surface</tissue>
    </source>
</reference>
<name>A0A0A8ZKP0_ARUDO</name>
<evidence type="ECO:0000313" key="1">
    <source>
        <dbReference type="EMBL" id="JAD38243.1"/>
    </source>
</evidence>
<protein>
    <submittedName>
        <fullName evidence="1">Uncharacterized protein</fullName>
    </submittedName>
</protein>
<sequence length="41" mass="4513">MADAWAPARLHEGCRACPAPLPLAGARTLACWRQQRPRSRA</sequence>
<dbReference type="AlphaFoldDB" id="A0A0A8ZKP0"/>
<dbReference type="EMBL" id="GBRH01259652">
    <property type="protein sequence ID" value="JAD38243.1"/>
    <property type="molecule type" value="Transcribed_RNA"/>
</dbReference>
<reference evidence="1" key="1">
    <citation type="submission" date="2014-09" db="EMBL/GenBank/DDBJ databases">
        <authorList>
            <person name="Magalhaes I.L.F."/>
            <person name="Oliveira U."/>
            <person name="Santos F.R."/>
            <person name="Vidigal T.H.D.A."/>
            <person name="Brescovit A.D."/>
            <person name="Santos A.J."/>
        </authorList>
    </citation>
    <scope>NUCLEOTIDE SEQUENCE</scope>
    <source>
        <tissue evidence="1">Shoot tissue taken approximately 20 cm above the soil surface</tissue>
    </source>
</reference>
<proteinExistence type="predicted"/>